<feature type="region of interest" description="Disordered" evidence="3">
    <location>
        <begin position="71"/>
        <end position="100"/>
    </location>
</feature>
<reference evidence="6 7" key="1">
    <citation type="submission" date="2023-12" db="EMBL/GenBank/DDBJ databases">
        <title>Amycolatopsis sp. V23-08.</title>
        <authorList>
            <person name="Somphong A."/>
        </authorList>
    </citation>
    <scope>NUCLEOTIDE SEQUENCE [LARGE SCALE GENOMIC DNA]</scope>
    <source>
        <strain evidence="6 7">V23-08</strain>
    </source>
</reference>
<keyword evidence="7" id="KW-1185">Reference proteome</keyword>
<accession>A0ABU5RB52</accession>
<keyword evidence="1" id="KW-0805">Transcription regulation</keyword>
<keyword evidence="4" id="KW-1133">Transmembrane helix</keyword>
<sequence>MSHPDPDRLVLLALDEQPPGPDDTAHLDRCADCREELESLRAVAGLGRETVTETSLPPVREAIWDRIATETGQAPRSPSAEGSGQVLPFHGPGGDRASDRRFSRRARYAVVAAVAAAIGVIGTLIAVDTGGQDDRVVAQAQLNRQASAPAGAAGVVRIVDTGTGTLRLRVQLTGMPAPTGLYEIWLFDGTKTMIPLGVTAGTEADVSVPPNLALSSYPVVDISAQELGQQEHGVSMLQGTLGT</sequence>
<dbReference type="Gene3D" id="1.10.10.1320">
    <property type="entry name" value="Anti-sigma factor, zinc-finger domain"/>
    <property type="match status" value="1"/>
</dbReference>
<gene>
    <name evidence="6" type="ORF">VA596_28380</name>
</gene>
<evidence type="ECO:0000256" key="2">
    <source>
        <dbReference type="ARBA" id="ARBA00023163"/>
    </source>
</evidence>
<evidence type="ECO:0000256" key="3">
    <source>
        <dbReference type="SAM" id="MobiDB-lite"/>
    </source>
</evidence>
<proteinExistence type="predicted"/>
<feature type="transmembrane region" description="Helical" evidence="4">
    <location>
        <begin position="106"/>
        <end position="127"/>
    </location>
</feature>
<dbReference type="RefSeq" id="WP_323331232.1">
    <property type="nucleotide sequence ID" value="NZ_JAYFSI010000007.1"/>
</dbReference>
<dbReference type="InterPro" id="IPR041916">
    <property type="entry name" value="Anti_sigma_zinc_sf"/>
</dbReference>
<evidence type="ECO:0000256" key="1">
    <source>
        <dbReference type="ARBA" id="ARBA00023015"/>
    </source>
</evidence>
<organism evidence="6 7">
    <name type="scientific">Amycolatopsis heterodermiae</name>
    <dbReference type="NCBI Taxonomy" id="3110235"/>
    <lineage>
        <taxon>Bacteria</taxon>
        <taxon>Bacillati</taxon>
        <taxon>Actinomycetota</taxon>
        <taxon>Actinomycetes</taxon>
        <taxon>Pseudonocardiales</taxon>
        <taxon>Pseudonocardiaceae</taxon>
        <taxon>Amycolatopsis</taxon>
    </lineage>
</organism>
<evidence type="ECO:0000259" key="5">
    <source>
        <dbReference type="Pfam" id="PF10099"/>
    </source>
</evidence>
<comment type="caution">
    <text evidence="6">The sequence shown here is derived from an EMBL/GenBank/DDBJ whole genome shotgun (WGS) entry which is preliminary data.</text>
</comment>
<keyword evidence="4" id="KW-0812">Transmembrane</keyword>
<evidence type="ECO:0000313" key="7">
    <source>
        <dbReference type="Proteomes" id="UP001304298"/>
    </source>
</evidence>
<evidence type="ECO:0000256" key="4">
    <source>
        <dbReference type="SAM" id="Phobius"/>
    </source>
</evidence>
<protein>
    <submittedName>
        <fullName evidence="6">Anti-sigma factor</fullName>
    </submittedName>
</protein>
<dbReference type="InterPro" id="IPR018764">
    <property type="entry name" value="RskA_C"/>
</dbReference>
<keyword evidence="4" id="KW-0472">Membrane</keyword>
<dbReference type="Pfam" id="PF10099">
    <property type="entry name" value="RskA_C"/>
    <property type="match status" value="1"/>
</dbReference>
<dbReference type="EMBL" id="JAYFSI010000007">
    <property type="protein sequence ID" value="MEA5363478.1"/>
    <property type="molecule type" value="Genomic_DNA"/>
</dbReference>
<name>A0ABU5RB52_9PSEU</name>
<evidence type="ECO:0000313" key="6">
    <source>
        <dbReference type="EMBL" id="MEA5363478.1"/>
    </source>
</evidence>
<keyword evidence="2" id="KW-0804">Transcription</keyword>
<dbReference type="Proteomes" id="UP001304298">
    <property type="component" value="Unassembled WGS sequence"/>
</dbReference>
<feature type="compositionally biased region" description="Polar residues" evidence="3">
    <location>
        <begin position="71"/>
        <end position="82"/>
    </location>
</feature>
<feature type="domain" description="Anti-sigma K factor RskA C-terminal" evidence="5">
    <location>
        <begin position="110"/>
        <end position="228"/>
    </location>
</feature>